<evidence type="ECO:0000256" key="2">
    <source>
        <dbReference type="ARBA" id="ARBA00013194"/>
    </source>
</evidence>
<dbReference type="SUPFAM" id="SSF109998">
    <property type="entry name" value="Triger factor/SurA peptide-binding domain-like"/>
    <property type="match status" value="1"/>
</dbReference>
<dbReference type="InterPro" id="IPR046357">
    <property type="entry name" value="PPIase_dom_sf"/>
</dbReference>
<dbReference type="Pfam" id="PF13145">
    <property type="entry name" value="Rotamase_2"/>
    <property type="match status" value="1"/>
</dbReference>
<feature type="chain" id="PRO_5007762980" description="peptidylprolyl isomerase" evidence="7">
    <location>
        <begin position="27"/>
        <end position="359"/>
    </location>
</feature>
<dbReference type="EMBL" id="CBXV010000008">
    <property type="protein sequence ID" value="CDM66359.1"/>
    <property type="molecule type" value="Genomic_DNA"/>
</dbReference>
<evidence type="ECO:0000256" key="4">
    <source>
        <dbReference type="ARBA" id="ARBA00023110"/>
    </source>
</evidence>
<evidence type="ECO:0000256" key="5">
    <source>
        <dbReference type="ARBA" id="ARBA00023235"/>
    </source>
</evidence>
<feature type="domain" description="PpiC" evidence="8">
    <location>
        <begin position="191"/>
        <end position="290"/>
    </location>
</feature>
<proteinExistence type="predicted"/>
<evidence type="ECO:0000256" key="6">
    <source>
        <dbReference type="PROSITE-ProRule" id="PRU00278"/>
    </source>
</evidence>
<dbReference type="InterPro" id="IPR027304">
    <property type="entry name" value="Trigger_fact/SurA_dom_sf"/>
</dbReference>
<reference evidence="9 10" key="1">
    <citation type="submission" date="2013-12" db="EMBL/GenBank/DDBJ databases">
        <authorList>
            <person name="Stott M."/>
        </authorList>
    </citation>
    <scope>NUCLEOTIDE SEQUENCE [LARGE SCALE GENOMIC DNA]</scope>
    <source>
        <strain evidence="9 10">K22</strain>
    </source>
</reference>
<accession>A0A0B6X1B3</accession>
<evidence type="ECO:0000256" key="1">
    <source>
        <dbReference type="ARBA" id="ARBA00000971"/>
    </source>
</evidence>
<sequence length="359" mass="40565" precursor="true">MLKLKFWFSGAIILAFISLNIATAQAQEEGEPIVVDQVVAQVNNDIITLSMLKREMREAVEALKQQRGMTEQQATEEVRKRQPELIASLINEQLLLQKGKEIPQLEEQVEAEVNRRMLEVARENGIKTIEQLDEALRANGQDPAEVRRTLRKEIMKSAVLNREVDARIYFSLSDDEVKKYFDTHRDKFRKPETITLSEIFLSTAGKSEQEVLAKAKEIVQKARAGADFGQLAQTYSERLSSREKKGKLGTFIASDITRPEVAQAIKNLKAGGVTDPIKTEDGFLILRVDERTPPGEATFDEDKVREAMTMERAAKEREDYLSSLRKEAYIAIADEYREAVLPLLKLDDKTAQKGAKAAK</sequence>
<dbReference type="Gene3D" id="3.10.50.40">
    <property type="match status" value="1"/>
</dbReference>
<name>A0A0B6X1B3_9BACT</name>
<dbReference type="OrthoDB" id="14196at2"/>
<keyword evidence="3 7" id="KW-0732">Signal</keyword>
<protein>
    <recommendedName>
        <fullName evidence="2">peptidylprolyl isomerase</fullName>
        <ecNumber evidence="2">5.2.1.8</ecNumber>
    </recommendedName>
</protein>
<keyword evidence="5 6" id="KW-0413">Isomerase</keyword>
<organism evidence="9 10">
    <name type="scientific">Pyrinomonas methylaliphatogenes</name>
    <dbReference type="NCBI Taxonomy" id="454194"/>
    <lineage>
        <taxon>Bacteria</taxon>
        <taxon>Pseudomonadati</taxon>
        <taxon>Acidobacteriota</taxon>
        <taxon>Blastocatellia</taxon>
        <taxon>Blastocatellales</taxon>
        <taxon>Pyrinomonadaceae</taxon>
        <taxon>Pyrinomonas</taxon>
    </lineage>
</organism>
<evidence type="ECO:0000256" key="7">
    <source>
        <dbReference type="SAM" id="SignalP"/>
    </source>
</evidence>
<dbReference type="STRING" id="454194.PYK22_02387"/>
<dbReference type="PANTHER" id="PTHR47245">
    <property type="entry name" value="PEPTIDYLPROLYL ISOMERASE"/>
    <property type="match status" value="1"/>
</dbReference>
<dbReference type="Proteomes" id="UP000031518">
    <property type="component" value="Unassembled WGS sequence"/>
</dbReference>
<gene>
    <name evidence="9" type="ORF">PYK22_02387</name>
</gene>
<evidence type="ECO:0000256" key="3">
    <source>
        <dbReference type="ARBA" id="ARBA00022729"/>
    </source>
</evidence>
<dbReference type="InterPro" id="IPR000297">
    <property type="entry name" value="PPIase_PpiC"/>
</dbReference>
<evidence type="ECO:0000313" key="9">
    <source>
        <dbReference type="EMBL" id="CDM66359.1"/>
    </source>
</evidence>
<keyword evidence="10" id="KW-1185">Reference proteome</keyword>
<feature type="signal peptide" evidence="7">
    <location>
        <begin position="1"/>
        <end position="26"/>
    </location>
</feature>
<dbReference type="PANTHER" id="PTHR47245:SF1">
    <property type="entry name" value="FOLDASE PROTEIN PRSA"/>
    <property type="match status" value="1"/>
</dbReference>
<dbReference type="Gene3D" id="1.10.4030.10">
    <property type="entry name" value="Porin chaperone SurA, peptide-binding domain"/>
    <property type="match status" value="1"/>
</dbReference>
<reference evidence="9 10" key="2">
    <citation type="submission" date="2015-01" db="EMBL/GenBank/DDBJ databases">
        <title>Complete genome sequence of Pyrinomonas methylaliphatogenes type strain K22T.</title>
        <authorList>
            <person name="Lee K.C.Y."/>
            <person name="Power J.F."/>
            <person name="Dunfield P.F."/>
            <person name="Morgan X.C."/>
            <person name="Huttenhower C."/>
            <person name="Stott M.B."/>
        </authorList>
    </citation>
    <scope>NUCLEOTIDE SEQUENCE [LARGE SCALE GENOMIC DNA]</scope>
    <source>
        <strain evidence="9 10">K22</strain>
    </source>
</reference>
<dbReference type="SUPFAM" id="SSF54534">
    <property type="entry name" value="FKBP-like"/>
    <property type="match status" value="1"/>
</dbReference>
<evidence type="ECO:0000259" key="8">
    <source>
        <dbReference type="PROSITE" id="PS50198"/>
    </source>
</evidence>
<dbReference type="PROSITE" id="PS50198">
    <property type="entry name" value="PPIC_PPIASE_2"/>
    <property type="match status" value="1"/>
</dbReference>
<dbReference type="EC" id="5.2.1.8" evidence="2"/>
<dbReference type="InterPro" id="IPR050245">
    <property type="entry name" value="PrsA_foldase"/>
</dbReference>
<dbReference type="RefSeq" id="WP_041977574.1">
    <property type="nucleotide sequence ID" value="NZ_CBXV010000008.1"/>
</dbReference>
<dbReference type="AlphaFoldDB" id="A0A0B6X1B3"/>
<evidence type="ECO:0000313" key="10">
    <source>
        <dbReference type="Proteomes" id="UP000031518"/>
    </source>
</evidence>
<comment type="catalytic activity">
    <reaction evidence="1">
        <text>[protein]-peptidylproline (omega=180) = [protein]-peptidylproline (omega=0)</text>
        <dbReference type="Rhea" id="RHEA:16237"/>
        <dbReference type="Rhea" id="RHEA-COMP:10747"/>
        <dbReference type="Rhea" id="RHEA-COMP:10748"/>
        <dbReference type="ChEBI" id="CHEBI:83833"/>
        <dbReference type="ChEBI" id="CHEBI:83834"/>
        <dbReference type="EC" id="5.2.1.8"/>
    </reaction>
</comment>
<keyword evidence="4 6" id="KW-0697">Rotamase</keyword>
<dbReference type="GO" id="GO:0003755">
    <property type="term" value="F:peptidyl-prolyl cis-trans isomerase activity"/>
    <property type="evidence" value="ECO:0007669"/>
    <property type="project" value="UniProtKB-KW"/>
</dbReference>
<dbReference type="Pfam" id="PF13624">
    <property type="entry name" value="SurA_N_3"/>
    <property type="match status" value="1"/>
</dbReference>